<dbReference type="Pfam" id="PF00011">
    <property type="entry name" value="HSP20"/>
    <property type="match status" value="1"/>
</dbReference>
<dbReference type="InterPro" id="IPR008978">
    <property type="entry name" value="HSP20-like_chaperone"/>
</dbReference>
<name>A0A543B011_9ACTN</name>
<dbReference type="Proteomes" id="UP000317043">
    <property type="component" value="Unassembled WGS sequence"/>
</dbReference>
<sequence>MLVRYRQPWYLSSRVNSQFDKLISDAFGREATGFTPAADVVTEGNDVVVTLALPGVSAEAIDVTLEGPKLTISGERVESETAEGDRYLSRGLRRGSFTRTFTVPRGTTGDQIHAELENGLLKVRVSEVTKPQAQPEKIAVNSVVTGKAQIEAEDVDSE</sequence>
<comment type="similarity">
    <text evidence="1 2">Belongs to the small heat shock protein (HSP20) family.</text>
</comment>
<dbReference type="InParanoid" id="A0A543B011"/>
<accession>A0A543B011</accession>
<dbReference type="InterPro" id="IPR031107">
    <property type="entry name" value="Small_HSP"/>
</dbReference>
<dbReference type="InterPro" id="IPR002068">
    <property type="entry name" value="A-crystallin/Hsp20_dom"/>
</dbReference>
<evidence type="ECO:0000256" key="2">
    <source>
        <dbReference type="RuleBase" id="RU003616"/>
    </source>
</evidence>
<organism evidence="4 5">
    <name type="scientific">Stackebrandtia endophytica</name>
    <dbReference type="NCBI Taxonomy" id="1496996"/>
    <lineage>
        <taxon>Bacteria</taxon>
        <taxon>Bacillati</taxon>
        <taxon>Actinomycetota</taxon>
        <taxon>Actinomycetes</taxon>
        <taxon>Glycomycetales</taxon>
        <taxon>Glycomycetaceae</taxon>
        <taxon>Stackebrandtia</taxon>
    </lineage>
</organism>
<evidence type="ECO:0000313" key="5">
    <source>
        <dbReference type="Proteomes" id="UP000317043"/>
    </source>
</evidence>
<keyword evidence="5" id="KW-1185">Reference proteome</keyword>
<dbReference type="PROSITE" id="PS01031">
    <property type="entry name" value="SHSP"/>
    <property type="match status" value="1"/>
</dbReference>
<dbReference type="CDD" id="cd06464">
    <property type="entry name" value="ACD_sHsps-like"/>
    <property type="match status" value="1"/>
</dbReference>
<gene>
    <name evidence="4" type="ORF">FB566_3751</name>
</gene>
<dbReference type="RefSeq" id="WP_170183356.1">
    <property type="nucleotide sequence ID" value="NZ_JBHTGS010000001.1"/>
</dbReference>
<proteinExistence type="inferred from homology"/>
<dbReference type="AlphaFoldDB" id="A0A543B011"/>
<dbReference type="EMBL" id="VFOW01000001">
    <property type="protein sequence ID" value="TQL78173.1"/>
    <property type="molecule type" value="Genomic_DNA"/>
</dbReference>
<reference evidence="4 5" key="1">
    <citation type="submission" date="2019-06" db="EMBL/GenBank/DDBJ databases">
        <title>Sequencing the genomes of 1000 actinobacteria strains.</title>
        <authorList>
            <person name="Klenk H.-P."/>
        </authorList>
    </citation>
    <scope>NUCLEOTIDE SEQUENCE [LARGE SCALE GENOMIC DNA]</scope>
    <source>
        <strain evidence="4 5">DSM 45928</strain>
    </source>
</reference>
<comment type="caution">
    <text evidence="4">The sequence shown here is derived from an EMBL/GenBank/DDBJ whole genome shotgun (WGS) entry which is preliminary data.</text>
</comment>
<protein>
    <submittedName>
        <fullName evidence="4">HSP20 family protein</fullName>
    </submittedName>
</protein>
<evidence type="ECO:0000313" key="4">
    <source>
        <dbReference type="EMBL" id="TQL78173.1"/>
    </source>
</evidence>
<evidence type="ECO:0000256" key="1">
    <source>
        <dbReference type="PROSITE-ProRule" id="PRU00285"/>
    </source>
</evidence>
<evidence type="ECO:0000259" key="3">
    <source>
        <dbReference type="PROSITE" id="PS01031"/>
    </source>
</evidence>
<dbReference type="Gene3D" id="2.60.40.790">
    <property type="match status" value="1"/>
</dbReference>
<dbReference type="PANTHER" id="PTHR11527">
    <property type="entry name" value="HEAT-SHOCK PROTEIN 20 FAMILY MEMBER"/>
    <property type="match status" value="1"/>
</dbReference>
<dbReference type="SUPFAM" id="SSF49764">
    <property type="entry name" value="HSP20-like chaperones"/>
    <property type="match status" value="1"/>
</dbReference>
<feature type="domain" description="SHSP" evidence="3">
    <location>
        <begin position="29"/>
        <end position="143"/>
    </location>
</feature>